<sequence>MALSGGDLTWFVYQGPPRNNGEGWFNGDRFFLSGHHLYQAREGVELATGITGLGRETNEERYDTPADIPEANFVASVPTRRTLGCSVNILGSTPRETRENYQRWIDNHPDGEPGKLWIFSSGAEPRYLYARRSADAGVGTIEKEIGLLKRIEGMEWGWTSNSPYFYGMRASHPLERVGTTNKHQATFWNPSTVKRVYPVVYIPGPGVWELDLGGKRGKFRTPTLAANEEAMIDFAPKNNSFLKRNKDTGVVTNLWPSMVGDRPNDWLSPQTKNTYEATKISGTGTATPRIEFTPLFSSWI</sequence>
<evidence type="ECO:0000313" key="2">
    <source>
        <dbReference type="Proteomes" id="UP000002414"/>
    </source>
</evidence>
<dbReference type="EMBL" id="DQ499600">
    <property type="protein sequence ID" value="ABF57500.1"/>
    <property type="molecule type" value="Genomic_DNA"/>
</dbReference>
<keyword evidence="2" id="KW-1185">Reference proteome</keyword>
<organism evidence="1 2">
    <name type="scientific">Corynebacterium phage P1201</name>
    <dbReference type="NCBI Taxonomy" id="384848"/>
    <lineage>
        <taxon>Viruses</taxon>
        <taxon>Duplodnaviria</taxon>
        <taxon>Heunggongvirae</taxon>
        <taxon>Uroviricota</taxon>
        <taxon>Caudoviricetes</taxon>
        <taxon>Zierdtviridae</taxon>
        <taxon>Toshachvirinae</taxon>
        <taxon>Chunghsingvirus</taxon>
        <taxon>Chunghsingvirus P1201</taxon>
        <taxon>Corynebacterium virus P1201</taxon>
    </lineage>
</organism>
<reference evidence="1 2" key="1">
    <citation type="journal article" date="2008" name="Virology">
        <title>Genome sequence of the lytic bacteriophage P1201 from Corynebacterium glutamicum NCHU 87078: Evolutionary relationships to phages from Corynebacterineae.</title>
        <authorList>
            <person name="Chen C.L."/>
            <person name="Pan T.Y."/>
            <person name="Kan S.C."/>
            <person name="Kuan Y.C."/>
            <person name="Hong L.Y."/>
            <person name="Chiu K.R."/>
            <person name="Sheu C.S."/>
            <person name="Yang J.S."/>
            <person name="Hsu W.H."/>
            <person name="Hu H.Y."/>
        </authorList>
    </citation>
    <scope>NUCLEOTIDE SEQUENCE</scope>
</reference>
<name>A7IYB7_9CAUD</name>
<protein>
    <submittedName>
        <fullName evidence="1">Gp46</fullName>
    </submittedName>
</protein>
<proteinExistence type="predicted"/>
<accession>A7IYB7</accession>
<dbReference type="KEGG" id="vg:5745502"/>
<dbReference type="RefSeq" id="YP_001468948.1">
    <property type="nucleotide sequence ID" value="NC_009816.1"/>
</dbReference>
<evidence type="ECO:0000313" key="1">
    <source>
        <dbReference type="EMBL" id="ABF57500.1"/>
    </source>
</evidence>
<dbReference type="GeneID" id="5745502"/>
<dbReference type="OrthoDB" id="12804at10239"/>
<dbReference type="Proteomes" id="UP000002414">
    <property type="component" value="Segment"/>
</dbReference>